<dbReference type="Proteomes" id="UP000006330">
    <property type="component" value="Unassembled WGS sequence"/>
</dbReference>
<reference evidence="1 2" key="1">
    <citation type="submission" date="2012-02" db="EMBL/GenBank/DDBJ databases">
        <title>The Genome Sequence of Parabacteroides goldsteinii CL02T12C30.</title>
        <authorList>
            <consortium name="The Broad Institute Genome Sequencing Platform"/>
            <person name="Earl A."/>
            <person name="Ward D."/>
            <person name="Feldgarden M."/>
            <person name="Gevers D."/>
            <person name="Zitomersky N.L."/>
            <person name="Coyne M.J."/>
            <person name="Comstock L.E."/>
            <person name="Young S.K."/>
            <person name="Zeng Q."/>
            <person name="Gargeya S."/>
            <person name="Fitzgerald M."/>
            <person name="Haas B."/>
            <person name="Abouelleil A."/>
            <person name="Alvarado L."/>
            <person name="Arachchi H.M."/>
            <person name="Berlin A."/>
            <person name="Chapman S.B."/>
            <person name="Gearin G."/>
            <person name="Goldberg J."/>
            <person name="Griggs A."/>
            <person name="Gujja S."/>
            <person name="Hansen M."/>
            <person name="Heiman D."/>
            <person name="Howarth C."/>
            <person name="Larimer J."/>
            <person name="Lui A."/>
            <person name="MacDonald P.J.P."/>
            <person name="McCowen C."/>
            <person name="Montmayeur A."/>
            <person name="Murphy C."/>
            <person name="Neiman D."/>
            <person name="Pearson M."/>
            <person name="Priest M."/>
            <person name="Roberts A."/>
            <person name="Saif S."/>
            <person name="Shea T."/>
            <person name="Sisk P."/>
            <person name="Stolte C."/>
            <person name="Sykes S."/>
            <person name="Wortman J."/>
            <person name="Nusbaum C."/>
            <person name="Birren B."/>
        </authorList>
    </citation>
    <scope>NUCLEOTIDE SEQUENCE [LARGE SCALE GENOMIC DNA]</scope>
    <source>
        <strain evidence="1 2">CL02T12C30</strain>
    </source>
</reference>
<proteinExistence type="predicted"/>
<evidence type="ECO:0000313" key="1">
    <source>
        <dbReference type="EMBL" id="EKN20890.1"/>
    </source>
</evidence>
<dbReference type="PANTHER" id="PTHR34985">
    <property type="entry name" value="SLR0554 PROTEIN"/>
    <property type="match status" value="1"/>
</dbReference>
<organism evidence="1 2">
    <name type="scientific">Parabacteroides goldsteinii CL02T12C30</name>
    <dbReference type="NCBI Taxonomy" id="999418"/>
    <lineage>
        <taxon>Bacteria</taxon>
        <taxon>Pseudomonadati</taxon>
        <taxon>Bacteroidota</taxon>
        <taxon>Bacteroidia</taxon>
        <taxon>Bacteroidales</taxon>
        <taxon>Tannerellaceae</taxon>
        <taxon>Parabacteroides</taxon>
    </lineage>
</organism>
<dbReference type="PATRIC" id="fig|999418.3.peg.85"/>
<dbReference type="PANTHER" id="PTHR34985:SF1">
    <property type="entry name" value="SLR0554 PROTEIN"/>
    <property type="match status" value="1"/>
</dbReference>
<dbReference type="AlphaFoldDB" id="K6ABE3"/>
<sequence>MNAIKNLIEKLCDLVMHGRFSDETEVITNTVSEVMPVVATEELPEKQPTMMQEVSDVNNAGNVVPLAATDTPLQKATRAMMAMEQFLGEQYDLRFNKLTSETEFRKRNLSGACFQPVGQRELNSFCIEARKQGIDCWDRDVSRYVFSDSIPEYHPFRLYMDELPDWDGTDRIDSLARRVSSVPLWVKCFHRWLLGMAAQWLETDRLHANSVSPVLVSRTQGKQKSTFCKLLLPRELQRYYTDSYDLSAQSAAECKLTEFGLIN</sequence>
<gene>
    <name evidence="1" type="ORF">HMPREF1076_00086</name>
</gene>
<dbReference type="HOGENOM" id="CLU_1057066_0_0_10"/>
<dbReference type="EMBL" id="AGZO01000002">
    <property type="protein sequence ID" value="EKN20890.1"/>
    <property type="molecule type" value="Genomic_DNA"/>
</dbReference>
<evidence type="ECO:0000313" key="2">
    <source>
        <dbReference type="Proteomes" id="UP000006330"/>
    </source>
</evidence>
<accession>K6ABE3</accession>
<protein>
    <recommendedName>
        <fullName evidence="3">DUF3874 domain-containing protein</fullName>
    </recommendedName>
</protein>
<evidence type="ECO:0008006" key="3">
    <source>
        <dbReference type="Google" id="ProtNLM"/>
    </source>
</evidence>
<dbReference type="RefSeq" id="WP_009859560.1">
    <property type="nucleotide sequence ID" value="NZ_JH976471.1"/>
</dbReference>
<comment type="caution">
    <text evidence="1">The sequence shown here is derived from an EMBL/GenBank/DDBJ whole genome shotgun (WGS) entry which is preliminary data.</text>
</comment>
<name>K6ABE3_9BACT</name>